<feature type="domain" description="3'-5' exonuclease" evidence="3">
    <location>
        <begin position="35"/>
        <end position="203"/>
    </location>
</feature>
<dbReference type="GO" id="GO:0008408">
    <property type="term" value="F:3'-5' exonuclease activity"/>
    <property type="evidence" value="ECO:0000318"/>
    <property type="project" value="GO_Central"/>
</dbReference>
<dbReference type="OrthoDB" id="1920326at2759"/>
<dbReference type="HOGENOM" id="CLU_049674_3_2_1"/>
<dbReference type="EMBL" id="CM000881">
    <property type="protein sequence ID" value="PNT72530.1"/>
    <property type="molecule type" value="Genomic_DNA"/>
</dbReference>
<dbReference type="OMA" id="PSACKMA"/>
<dbReference type="KEGG" id="bdi:100844564"/>
<protein>
    <recommendedName>
        <fullName evidence="3">3'-5' exonuclease domain-containing protein</fullName>
    </recommendedName>
</protein>
<name>I1HQ23_BRADI</name>
<organism evidence="4">
    <name type="scientific">Brachypodium distachyon</name>
    <name type="common">Purple false brome</name>
    <name type="synonym">Trachynia distachya</name>
    <dbReference type="NCBI Taxonomy" id="15368"/>
    <lineage>
        <taxon>Eukaryota</taxon>
        <taxon>Viridiplantae</taxon>
        <taxon>Streptophyta</taxon>
        <taxon>Embryophyta</taxon>
        <taxon>Tracheophyta</taxon>
        <taxon>Spermatophyta</taxon>
        <taxon>Magnoliopsida</taxon>
        <taxon>Liliopsida</taxon>
        <taxon>Poales</taxon>
        <taxon>Poaceae</taxon>
        <taxon>BOP clade</taxon>
        <taxon>Pooideae</taxon>
        <taxon>Stipodae</taxon>
        <taxon>Brachypodieae</taxon>
        <taxon>Brachypodium</taxon>
    </lineage>
</organism>
<dbReference type="Proteomes" id="UP000008810">
    <property type="component" value="Chromosome 2"/>
</dbReference>
<accession>I1HQ23</accession>
<keyword evidence="1" id="KW-0540">Nuclease</keyword>
<dbReference type="Gramene" id="PNT72530">
    <property type="protein sequence ID" value="PNT72530"/>
    <property type="gene ID" value="BRADI_2g45640v3"/>
</dbReference>
<dbReference type="InterPro" id="IPR002562">
    <property type="entry name" value="3'-5'_exonuclease_dom"/>
</dbReference>
<dbReference type="GeneID" id="100844564"/>
<dbReference type="STRING" id="15368.I1HQ23"/>
<dbReference type="GO" id="GO:0003676">
    <property type="term" value="F:nucleic acid binding"/>
    <property type="evidence" value="ECO:0007669"/>
    <property type="project" value="InterPro"/>
</dbReference>
<dbReference type="GO" id="GO:0006139">
    <property type="term" value="P:nucleobase-containing compound metabolic process"/>
    <property type="evidence" value="ECO:0007669"/>
    <property type="project" value="InterPro"/>
</dbReference>
<dbReference type="GO" id="GO:0005737">
    <property type="term" value="C:cytoplasm"/>
    <property type="evidence" value="ECO:0000318"/>
    <property type="project" value="GO_Central"/>
</dbReference>
<dbReference type="Pfam" id="PF01612">
    <property type="entry name" value="DNA_pol_A_exo1"/>
    <property type="match status" value="1"/>
</dbReference>
<dbReference type="InterPro" id="IPR036397">
    <property type="entry name" value="RNaseH_sf"/>
</dbReference>
<evidence type="ECO:0000313" key="4">
    <source>
        <dbReference type="EMBL" id="PNT72530.1"/>
    </source>
</evidence>
<dbReference type="GO" id="GO:0005634">
    <property type="term" value="C:nucleus"/>
    <property type="evidence" value="ECO:0000318"/>
    <property type="project" value="GO_Central"/>
</dbReference>
<proteinExistence type="predicted"/>
<keyword evidence="6" id="KW-1185">Reference proteome</keyword>
<dbReference type="PANTHER" id="PTHR13620:SF83">
    <property type="entry name" value="OS01G0660800 PROTEIN"/>
    <property type="match status" value="1"/>
</dbReference>
<dbReference type="EnsemblPlants" id="PNT72530">
    <property type="protein sequence ID" value="PNT72530"/>
    <property type="gene ID" value="BRADI_2g45640v3"/>
</dbReference>
<evidence type="ECO:0000259" key="3">
    <source>
        <dbReference type="SMART" id="SM00474"/>
    </source>
</evidence>
<dbReference type="SMART" id="SM00474">
    <property type="entry name" value="35EXOc"/>
    <property type="match status" value="1"/>
</dbReference>
<dbReference type="PANTHER" id="PTHR13620">
    <property type="entry name" value="3-5 EXONUCLEASE"/>
    <property type="match status" value="1"/>
</dbReference>
<evidence type="ECO:0000256" key="1">
    <source>
        <dbReference type="ARBA" id="ARBA00022722"/>
    </source>
</evidence>
<evidence type="ECO:0000313" key="6">
    <source>
        <dbReference type="Proteomes" id="UP000008810"/>
    </source>
</evidence>
<sequence length="203" mass="22051">MAATRVTHVASPLEEGSVIICTVTSSGNAAAAWVQQVCSTYRLCEHDVFAGLDVEWRPSYGRARNPAALLQLCVQNRCLVFQLLHADYIPQALADSLVDPRWSFVGVGVDADAVRLGNDYGLQVANTVDLRGLAAGQLRMPELRQAGLVRLAHAVTGVNIEKPQRVRMSAWDAYRLSDEQIHYACIDALVSFQAGLILFNGGS</sequence>
<reference evidence="4" key="2">
    <citation type="submission" date="2017-06" db="EMBL/GenBank/DDBJ databases">
        <title>WGS assembly of Brachypodium distachyon.</title>
        <authorList>
            <consortium name="The International Brachypodium Initiative"/>
            <person name="Lucas S."/>
            <person name="Harmon-Smith M."/>
            <person name="Lail K."/>
            <person name="Tice H."/>
            <person name="Grimwood J."/>
            <person name="Bruce D."/>
            <person name="Barry K."/>
            <person name="Shu S."/>
            <person name="Lindquist E."/>
            <person name="Wang M."/>
            <person name="Pitluck S."/>
            <person name="Vogel J.P."/>
            <person name="Garvin D.F."/>
            <person name="Mockler T.C."/>
            <person name="Schmutz J."/>
            <person name="Rokhsar D."/>
            <person name="Bevan M.W."/>
        </authorList>
    </citation>
    <scope>NUCLEOTIDE SEQUENCE</scope>
    <source>
        <strain evidence="4">Bd21</strain>
    </source>
</reference>
<dbReference type="SUPFAM" id="SSF53098">
    <property type="entry name" value="Ribonuclease H-like"/>
    <property type="match status" value="1"/>
</dbReference>
<reference evidence="5" key="3">
    <citation type="submission" date="2018-08" db="UniProtKB">
        <authorList>
            <consortium name="EnsemblPlants"/>
        </authorList>
    </citation>
    <scope>IDENTIFICATION</scope>
    <source>
        <strain evidence="5">cv. Bd21</strain>
    </source>
</reference>
<gene>
    <name evidence="5" type="primary">LOC100844564</name>
    <name evidence="4" type="ORF">BRADI_2g45640v3</name>
</gene>
<dbReference type="FunFam" id="3.30.420.10:FF:000054">
    <property type="entry name" value="Werner Syndrome-like exonuclease"/>
    <property type="match status" value="1"/>
</dbReference>
<dbReference type="InterPro" id="IPR012337">
    <property type="entry name" value="RNaseH-like_sf"/>
</dbReference>
<keyword evidence="2" id="KW-0378">Hydrolase</keyword>
<dbReference type="Gene3D" id="3.30.420.10">
    <property type="entry name" value="Ribonuclease H-like superfamily/Ribonuclease H"/>
    <property type="match status" value="1"/>
</dbReference>
<dbReference type="eggNOG" id="KOG4373">
    <property type="taxonomic scope" value="Eukaryota"/>
</dbReference>
<dbReference type="InterPro" id="IPR051132">
    <property type="entry name" value="3-5_Exonuclease_domain"/>
</dbReference>
<evidence type="ECO:0000313" key="5">
    <source>
        <dbReference type="EnsemblPlants" id="PNT72530"/>
    </source>
</evidence>
<evidence type="ECO:0000256" key="2">
    <source>
        <dbReference type="ARBA" id="ARBA00022801"/>
    </source>
</evidence>
<dbReference type="AlphaFoldDB" id="I1HQ23"/>
<dbReference type="CDD" id="cd06141">
    <property type="entry name" value="WRN_exo"/>
    <property type="match status" value="1"/>
</dbReference>
<dbReference type="RefSeq" id="XP_003566956.1">
    <property type="nucleotide sequence ID" value="XM_003566908.3"/>
</dbReference>
<reference evidence="4 5" key="1">
    <citation type="journal article" date="2010" name="Nature">
        <title>Genome sequencing and analysis of the model grass Brachypodium distachyon.</title>
        <authorList>
            <consortium name="International Brachypodium Initiative"/>
        </authorList>
    </citation>
    <scope>NUCLEOTIDE SEQUENCE [LARGE SCALE GENOMIC DNA]</scope>
    <source>
        <strain evidence="4 5">Bd21</strain>
    </source>
</reference>